<keyword evidence="7 13" id="KW-0547">Nucleotide-binding</keyword>
<feature type="domain" description="Protein kinase" evidence="16">
    <location>
        <begin position="363"/>
        <end position="661"/>
    </location>
</feature>
<gene>
    <name evidence="18" type="ORF">Sjap_021777</name>
</gene>
<keyword evidence="14" id="KW-0812">Transmembrane</keyword>
<dbReference type="InterPro" id="IPR008271">
    <property type="entry name" value="Ser/Thr_kinase_AS"/>
</dbReference>
<keyword evidence="6" id="KW-0677">Repeat</keyword>
<dbReference type="PROSITE" id="PS50011">
    <property type="entry name" value="PROTEIN_KINASE_DOM"/>
    <property type="match status" value="1"/>
</dbReference>
<keyword evidence="19" id="KW-1185">Reference proteome</keyword>
<evidence type="ECO:0000256" key="15">
    <source>
        <dbReference type="SAM" id="SignalP"/>
    </source>
</evidence>
<keyword evidence="2" id="KW-0723">Serine/threonine-protein kinase</keyword>
<dbReference type="SUPFAM" id="SSF57196">
    <property type="entry name" value="EGF/Laminin"/>
    <property type="match status" value="1"/>
</dbReference>
<dbReference type="Pfam" id="PF13947">
    <property type="entry name" value="GUB_WAK_bind"/>
    <property type="match status" value="1"/>
</dbReference>
<dbReference type="GO" id="GO:0030247">
    <property type="term" value="F:polysaccharide binding"/>
    <property type="evidence" value="ECO:0007669"/>
    <property type="project" value="InterPro"/>
</dbReference>
<keyword evidence="4" id="KW-0808">Transferase</keyword>
<dbReference type="InterPro" id="IPR000742">
    <property type="entry name" value="EGF"/>
</dbReference>
<evidence type="ECO:0000259" key="17">
    <source>
        <dbReference type="PROSITE" id="PS50026"/>
    </source>
</evidence>
<keyword evidence="8" id="KW-0418">Kinase</keyword>
<dbReference type="FunFam" id="2.10.25.10:FF:000038">
    <property type="entry name" value="Fibrillin 2"/>
    <property type="match status" value="1"/>
</dbReference>
<dbReference type="InterPro" id="IPR045274">
    <property type="entry name" value="WAK-like"/>
</dbReference>
<dbReference type="GO" id="GO:0007166">
    <property type="term" value="P:cell surface receptor signaling pathway"/>
    <property type="evidence" value="ECO:0007669"/>
    <property type="project" value="InterPro"/>
</dbReference>
<dbReference type="InterPro" id="IPR001881">
    <property type="entry name" value="EGF-like_Ca-bd_dom"/>
</dbReference>
<evidence type="ECO:0000256" key="8">
    <source>
        <dbReference type="ARBA" id="ARBA00022777"/>
    </source>
</evidence>
<dbReference type="InterPro" id="IPR011009">
    <property type="entry name" value="Kinase-like_dom_sf"/>
</dbReference>
<evidence type="ECO:0000313" key="19">
    <source>
        <dbReference type="Proteomes" id="UP001417504"/>
    </source>
</evidence>
<feature type="transmembrane region" description="Helical" evidence="14">
    <location>
        <begin position="368"/>
        <end position="390"/>
    </location>
</feature>
<evidence type="ECO:0000256" key="12">
    <source>
        <dbReference type="PROSITE-ProRule" id="PRU00076"/>
    </source>
</evidence>
<dbReference type="Pfam" id="PF07645">
    <property type="entry name" value="EGF_CA"/>
    <property type="match status" value="1"/>
</dbReference>
<comment type="caution">
    <text evidence="12">Lacks conserved residue(s) required for the propagation of feature annotation.</text>
</comment>
<dbReference type="PROSITE" id="PS00010">
    <property type="entry name" value="ASX_HYDROXYL"/>
    <property type="match status" value="1"/>
</dbReference>
<dbReference type="InterPro" id="IPR018097">
    <property type="entry name" value="EGF_Ca-bd_CS"/>
</dbReference>
<sequence>MLWITLLANLFVSWFLAAADATTLPLQITKEGCQDKCGNVSIPYPFGVGDDPICYYGEAKFKLVCNTTFDPPLLFTEGDNSTPIMDISLSQGQLTLLLWISRQCHTINGTVTNDWFYLWLNLTDGYKVSNTRNKFIAIGCDTWAILRDESGKSYQTGCISYCTDVHSVIDGSCTGIGCCETTIPKGVDSIYIKFASRYNHSKSWNFSRCSYAFLADIQWFKFYVSDLWDFPNRVKYNHIYPDNGQNLPAPPVVVDWGIGSLTCKEALQANPKQYACGRNTNCSDSENAPGYHCLCKQGFEGNPYLLDGCQDVDECADPEKHSCVKSCNNTEGGYNCYCPSGYDGNGVNATKGGSGCTPFKKGFPLTQLILGTSFGVLLVLIGSSVLFWALQKRKLMKSREKFFRQNGGMFLRQQLSSHDHSVETVKIFTSEELKRATDNYNEHHILGQGGYGTVYKGILSDNRVVAIKKSKHKNSLSWSKRLRIASKRYRALAYLHSTASQPIIHRDVKSTNILLDDNYIAKVSDFGASRLFAFDQTQLSTLVQGTMGYLDPEYMHTSLLTDKSDVYSFGVVLVELLTARKVLSFEEPEEQRNLAMYFLSSMKENRLIELLDQIVVDEGDLGEIHEVANLARQCLRLHGEERPTMKEVAMELLVLQKHAWMEQEPEETIHLPGEISLPTHETD</sequence>
<evidence type="ECO:0000256" key="6">
    <source>
        <dbReference type="ARBA" id="ARBA00022737"/>
    </source>
</evidence>
<evidence type="ECO:0000256" key="3">
    <source>
        <dbReference type="ARBA" id="ARBA00022536"/>
    </source>
</evidence>
<dbReference type="SMART" id="SM00220">
    <property type="entry name" value="S_TKc"/>
    <property type="match status" value="1"/>
</dbReference>
<dbReference type="PROSITE" id="PS00108">
    <property type="entry name" value="PROTEIN_KINASE_ST"/>
    <property type="match status" value="1"/>
</dbReference>
<dbReference type="Gene3D" id="2.10.25.10">
    <property type="entry name" value="Laminin"/>
    <property type="match status" value="2"/>
</dbReference>
<feature type="chain" id="PRO_5042964710" evidence="15">
    <location>
        <begin position="22"/>
        <end position="683"/>
    </location>
</feature>
<keyword evidence="9 13" id="KW-0067">ATP-binding</keyword>
<feature type="binding site" evidence="13">
    <location>
        <position position="469"/>
    </location>
    <ligand>
        <name>ATP</name>
        <dbReference type="ChEBI" id="CHEBI:30616"/>
    </ligand>
</feature>
<dbReference type="FunFam" id="1.10.510.10:FF:000084">
    <property type="entry name" value="Wall-associated receptor kinase 2"/>
    <property type="match status" value="1"/>
</dbReference>
<keyword evidence="3 12" id="KW-0245">EGF-like domain</keyword>
<evidence type="ECO:0000256" key="14">
    <source>
        <dbReference type="SAM" id="Phobius"/>
    </source>
</evidence>
<dbReference type="GO" id="GO:0004674">
    <property type="term" value="F:protein serine/threonine kinase activity"/>
    <property type="evidence" value="ECO:0007669"/>
    <property type="project" value="UniProtKB-KW"/>
</dbReference>
<keyword evidence="5 15" id="KW-0732">Signal</keyword>
<dbReference type="InterPro" id="IPR000719">
    <property type="entry name" value="Prot_kinase_dom"/>
</dbReference>
<organism evidence="18 19">
    <name type="scientific">Stephania japonica</name>
    <dbReference type="NCBI Taxonomy" id="461633"/>
    <lineage>
        <taxon>Eukaryota</taxon>
        <taxon>Viridiplantae</taxon>
        <taxon>Streptophyta</taxon>
        <taxon>Embryophyta</taxon>
        <taxon>Tracheophyta</taxon>
        <taxon>Spermatophyta</taxon>
        <taxon>Magnoliopsida</taxon>
        <taxon>Ranunculales</taxon>
        <taxon>Menispermaceae</taxon>
        <taxon>Menispermoideae</taxon>
        <taxon>Cissampelideae</taxon>
        <taxon>Stephania</taxon>
    </lineage>
</organism>
<evidence type="ECO:0000256" key="7">
    <source>
        <dbReference type="ARBA" id="ARBA00022741"/>
    </source>
</evidence>
<dbReference type="EMBL" id="JBBNAE010000009">
    <property type="protein sequence ID" value="KAK9096280.1"/>
    <property type="molecule type" value="Genomic_DNA"/>
</dbReference>
<dbReference type="InterPro" id="IPR025287">
    <property type="entry name" value="WAK_GUB"/>
</dbReference>
<dbReference type="Gene3D" id="1.10.510.10">
    <property type="entry name" value="Transferase(Phosphotransferase) domain 1"/>
    <property type="match status" value="2"/>
</dbReference>
<dbReference type="GO" id="GO:0005509">
    <property type="term" value="F:calcium ion binding"/>
    <property type="evidence" value="ECO:0007669"/>
    <property type="project" value="InterPro"/>
</dbReference>
<feature type="signal peptide" evidence="15">
    <location>
        <begin position="1"/>
        <end position="21"/>
    </location>
</feature>
<evidence type="ECO:0000256" key="9">
    <source>
        <dbReference type="ARBA" id="ARBA00022840"/>
    </source>
</evidence>
<dbReference type="FunFam" id="2.10.25.10:FF:000628">
    <property type="entry name" value="Wall-associated receptor kinase 2"/>
    <property type="match status" value="1"/>
</dbReference>
<evidence type="ECO:0000256" key="4">
    <source>
        <dbReference type="ARBA" id="ARBA00022679"/>
    </source>
</evidence>
<feature type="domain" description="EGF-like" evidence="17">
    <location>
        <begin position="311"/>
        <end position="348"/>
    </location>
</feature>
<keyword evidence="14" id="KW-0472">Membrane</keyword>
<name>A0AAP0EMM8_9MAGN</name>
<dbReference type="GO" id="GO:0005886">
    <property type="term" value="C:plasma membrane"/>
    <property type="evidence" value="ECO:0007669"/>
    <property type="project" value="TreeGrafter"/>
</dbReference>
<dbReference type="SMART" id="SM00179">
    <property type="entry name" value="EGF_CA"/>
    <property type="match status" value="1"/>
</dbReference>
<dbReference type="SMART" id="SM00181">
    <property type="entry name" value="EGF"/>
    <property type="match status" value="2"/>
</dbReference>
<evidence type="ECO:0000313" key="18">
    <source>
        <dbReference type="EMBL" id="KAK9096280.1"/>
    </source>
</evidence>
<evidence type="ECO:0000256" key="10">
    <source>
        <dbReference type="ARBA" id="ARBA00023157"/>
    </source>
</evidence>
<dbReference type="InterPro" id="IPR017441">
    <property type="entry name" value="Protein_kinase_ATP_BS"/>
</dbReference>
<evidence type="ECO:0000256" key="2">
    <source>
        <dbReference type="ARBA" id="ARBA00022527"/>
    </source>
</evidence>
<evidence type="ECO:0000259" key="16">
    <source>
        <dbReference type="PROSITE" id="PS50011"/>
    </source>
</evidence>
<evidence type="ECO:0000256" key="13">
    <source>
        <dbReference type="PROSITE-ProRule" id="PRU10141"/>
    </source>
</evidence>
<proteinExistence type="predicted"/>
<dbReference type="InterPro" id="IPR049883">
    <property type="entry name" value="NOTCH1_EGF-like"/>
</dbReference>
<dbReference type="PROSITE" id="PS01187">
    <property type="entry name" value="EGF_CA"/>
    <property type="match status" value="1"/>
</dbReference>
<evidence type="ECO:0000256" key="11">
    <source>
        <dbReference type="ARBA" id="ARBA00023180"/>
    </source>
</evidence>
<evidence type="ECO:0000256" key="1">
    <source>
        <dbReference type="ARBA" id="ARBA00004479"/>
    </source>
</evidence>
<keyword evidence="10" id="KW-1015">Disulfide bond</keyword>
<protein>
    <submittedName>
        <fullName evidence="18">Uncharacterized protein</fullName>
    </submittedName>
</protein>
<dbReference type="PROSITE" id="PS50026">
    <property type="entry name" value="EGF_3"/>
    <property type="match status" value="1"/>
</dbReference>
<dbReference type="PROSITE" id="PS00107">
    <property type="entry name" value="PROTEIN_KINASE_ATP"/>
    <property type="match status" value="1"/>
</dbReference>
<dbReference type="GO" id="GO:0005524">
    <property type="term" value="F:ATP binding"/>
    <property type="evidence" value="ECO:0007669"/>
    <property type="project" value="UniProtKB-UniRule"/>
</dbReference>
<dbReference type="SUPFAM" id="SSF56112">
    <property type="entry name" value="Protein kinase-like (PK-like)"/>
    <property type="match status" value="1"/>
</dbReference>
<comment type="subcellular location">
    <subcellularLocation>
        <location evidence="1">Membrane</location>
        <topology evidence="1">Single-pass type I membrane protein</topology>
    </subcellularLocation>
</comment>
<reference evidence="18 19" key="1">
    <citation type="submission" date="2024-01" db="EMBL/GenBank/DDBJ databases">
        <title>Genome assemblies of Stephania.</title>
        <authorList>
            <person name="Yang L."/>
        </authorList>
    </citation>
    <scope>NUCLEOTIDE SEQUENCE [LARGE SCALE GENOMIC DNA]</scope>
    <source>
        <strain evidence="18">QJT</strain>
        <tissue evidence="18">Leaf</tissue>
    </source>
</reference>
<dbReference type="Pfam" id="PF00069">
    <property type="entry name" value="Pkinase"/>
    <property type="match status" value="1"/>
</dbReference>
<dbReference type="CDD" id="cd00054">
    <property type="entry name" value="EGF_CA"/>
    <property type="match status" value="1"/>
</dbReference>
<dbReference type="Proteomes" id="UP001417504">
    <property type="component" value="Unassembled WGS sequence"/>
</dbReference>
<keyword evidence="11" id="KW-0325">Glycoprotein</keyword>
<keyword evidence="14" id="KW-1133">Transmembrane helix</keyword>
<evidence type="ECO:0000256" key="5">
    <source>
        <dbReference type="ARBA" id="ARBA00022729"/>
    </source>
</evidence>
<dbReference type="InterPro" id="IPR000152">
    <property type="entry name" value="EGF-type_Asp/Asn_hydroxyl_site"/>
</dbReference>
<dbReference type="PANTHER" id="PTHR27005">
    <property type="entry name" value="WALL-ASSOCIATED RECEPTOR KINASE-LIKE 21"/>
    <property type="match status" value="1"/>
</dbReference>
<dbReference type="AlphaFoldDB" id="A0AAP0EMM8"/>
<accession>A0AAP0EMM8</accession>
<comment type="caution">
    <text evidence="18">The sequence shown here is derived from an EMBL/GenBank/DDBJ whole genome shotgun (WGS) entry which is preliminary data.</text>
</comment>
<dbReference type="PANTHER" id="PTHR27005:SF283">
    <property type="entry name" value="OS02G0633066 PROTEIN"/>
    <property type="match status" value="1"/>
</dbReference>